<evidence type="ECO:0000313" key="2">
    <source>
        <dbReference type="EMBL" id="MBF9150874.1"/>
    </source>
</evidence>
<dbReference type="EMBL" id="JADQDC010000004">
    <property type="protein sequence ID" value="MBF9150874.1"/>
    <property type="molecule type" value="Genomic_DNA"/>
</dbReference>
<dbReference type="RefSeq" id="WP_196275210.1">
    <property type="nucleotide sequence ID" value="NZ_JADQDC010000004.1"/>
</dbReference>
<evidence type="ECO:0000313" key="3">
    <source>
        <dbReference type="Proteomes" id="UP000600799"/>
    </source>
</evidence>
<feature type="transmembrane region" description="Helical" evidence="1">
    <location>
        <begin position="110"/>
        <end position="130"/>
    </location>
</feature>
<keyword evidence="3" id="KW-1185">Reference proteome</keyword>
<feature type="transmembrane region" description="Helical" evidence="1">
    <location>
        <begin position="259"/>
        <end position="279"/>
    </location>
</feature>
<protein>
    <recommendedName>
        <fullName evidence="4">AcrB/AcrD/AcrF family protein</fullName>
    </recommendedName>
</protein>
<keyword evidence="1" id="KW-0472">Membrane</keyword>
<keyword evidence="1" id="KW-1133">Transmembrane helix</keyword>
<organism evidence="2 3">
    <name type="scientific">Novosphingobium jiangmenense</name>
    <dbReference type="NCBI Taxonomy" id="2791981"/>
    <lineage>
        <taxon>Bacteria</taxon>
        <taxon>Pseudomonadati</taxon>
        <taxon>Pseudomonadota</taxon>
        <taxon>Alphaproteobacteria</taxon>
        <taxon>Sphingomonadales</taxon>
        <taxon>Sphingomonadaceae</taxon>
        <taxon>Novosphingobium</taxon>
    </lineage>
</organism>
<feature type="transmembrane region" description="Helical" evidence="1">
    <location>
        <begin position="21"/>
        <end position="40"/>
    </location>
</feature>
<proteinExistence type="predicted"/>
<accession>A0ABS0HF34</accession>
<sequence length="592" mass="63135">MTRGLSGLRPGAGAGLPWRGVLIVWLLVSAMMLLSGGGRFSPAFFLDGDDALRLQQVRDLLAGQSWFDLHQYRIAPPEGVAMHWTRVVDLPLAALILLLRPVLGQAQAEIVTIVLVPLLSLLCAMALAARLANREFGPGAGVVAAVLVAASVPASFRMMPLRIDHHAWQFVLALVALNGLFARSARSGGVVAGLALALALAISLESLPLTVIVGGLCTLRMMRGESAWLIGYLVSLALASLALFLATRGLSDLAQHCDAMSPVHVAVLLWIGAGAGIVLPRLRRRPPVASLVALGLLGLGGLAIAGTMARQCLTGDAFAALDPLVRKVWLDSVLEGLPVWRQEAGLGATMMLMPLFGLWACLRLWQRAREIGTRRLWQDYALVLAGATLVGLLVARASGVACLFAAVPAAWQLEDQFNRWREDALLWRRLGRIVLMLALLLPGVLVAQAMRLVRPSAEPAHTLTEACRFEKAVPALAALPRQTLLTGLDIGPTLLVTTRHKVVATAHHRASAAMRDVLDAFLRPDEVARRTMAKRGATLVVICPGGSEAQVYARIAPQGFMAHLIAGNAPDWLEPVPIAGQSGVKAWAVRGP</sequence>
<feature type="transmembrane region" description="Helical" evidence="1">
    <location>
        <begin position="344"/>
        <end position="362"/>
    </location>
</feature>
<feature type="transmembrane region" description="Helical" evidence="1">
    <location>
        <begin position="291"/>
        <end position="309"/>
    </location>
</feature>
<keyword evidence="1" id="KW-0812">Transmembrane</keyword>
<feature type="transmembrane region" description="Helical" evidence="1">
    <location>
        <begin position="229"/>
        <end position="247"/>
    </location>
</feature>
<feature type="transmembrane region" description="Helical" evidence="1">
    <location>
        <begin position="382"/>
        <end position="410"/>
    </location>
</feature>
<feature type="transmembrane region" description="Helical" evidence="1">
    <location>
        <begin position="430"/>
        <end position="447"/>
    </location>
</feature>
<comment type="caution">
    <text evidence="2">The sequence shown here is derived from an EMBL/GenBank/DDBJ whole genome shotgun (WGS) entry which is preliminary data.</text>
</comment>
<evidence type="ECO:0000256" key="1">
    <source>
        <dbReference type="SAM" id="Phobius"/>
    </source>
</evidence>
<reference evidence="2 3" key="1">
    <citation type="submission" date="2020-11" db="EMBL/GenBank/DDBJ databases">
        <title>The genome sequence of Novosphingobium sp. 1Y9A.</title>
        <authorList>
            <person name="Liu Y."/>
        </authorList>
    </citation>
    <scope>NUCLEOTIDE SEQUENCE [LARGE SCALE GENOMIC DNA]</scope>
    <source>
        <strain evidence="2 3">1Y9A</strain>
    </source>
</reference>
<name>A0ABS0HF34_9SPHN</name>
<gene>
    <name evidence="2" type="ORF">I2488_07650</name>
</gene>
<feature type="transmembrane region" description="Helical" evidence="1">
    <location>
        <begin position="191"/>
        <end position="217"/>
    </location>
</feature>
<feature type="transmembrane region" description="Helical" evidence="1">
    <location>
        <begin position="136"/>
        <end position="156"/>
    </location>
</feature>
<evidence type="ECO:0008006" key="4">
    <source>
        <dbReference type="Google" id="ProtNLM"/>
    </source>
</evidence>
<dbReference type="Proteomes" id="UP000600799">
    <property type="component" value="Unassembled WGS sequence"/>
</dbReference>